<sequence>MSINTKCVICGIYRSNHNMPHPFQEHVINKCVSPDEFRCNIIPQNGPGFQLVNSNPCQLCGLPPQHHTCNHAYKPIFQRISLPSITHLKYSPQKEYQGIVSESYYKDYEHLIETKNKTLPKTQFQMQYNNN</sequence>
<dbReference type="AlphaFoldDB" id="A0A6C0E7X8"/>
<protein>
    <submittedName>
        <fullName evidence="1">Uncharacterized protein</fullName>
    </submittedName>
</protein>
<dbReference type="EMBL" id="MN739762">
    <property type="protein sequence ID" value="QHT25266.1"/>
    <property type="molecule type" value="Genomic_DNA"/>
</dbReference>
<organism evidence="1">
    <name type="scientific">viral metagenome</name>
    <dbReference type="NCBI Taxonomy" id="1070528"/>
    <lineage>
        <taxon>unclassified sequences</taxon>
        <taxon>metagenomes</taxon>
        <taxon>organismal metagenomes</taxon>
    </lineage>
</organism>
<accession>A0A6C0E7X8</accession>
<name>A0A6C0E7X8_9ZZZZ</name>
<proteinExistence type="predicted"/>
<evidence type="ECO:0000313" key="1">
    <source>
        <dbReference type="EMBL" id="QHT25266.1"/>
    </source>
</evidence>
<reference evidence="1" key="1">
    <citation type="journal article" date="2020" name="Nature">
        <title>Giant virus diversity and host interactions through global metagenomics.</title>
        <authorList>
            <person name="Schulz F."/>
            <person name="Roux S."/>
            <person name="Paez-Espino D."/>
            <person name="Jungbluth S."/>
            <person name="Walsh D.A."/>
            <person name="Denef V.J."/>
            <person name="McMahon K.D."/>
            <person name="Konstantinidis K.T."/>
            <person name="Eloe-Fadrosh E.A."/>
            <person name="Kyrpides N.C."/>
            <person name="Woyke T."/>
        </authorList>
    </citation>
    <scope>NUCLEOTIDE SEQUENCE</scope>
    <source>
        <strain evidence="1">GVMAG-M-3300023179-150</strain>
    </source>
</reference>